<comment type="caution">
    <text evidence="2">The sequence shown here is derived from an EMBL/GenBank/DDBJ whole genome shotgun (WGS) entry which is preliminary data.</text>
</comment>
<name>A0ABU3KRU9_9BURK</name>
<protein>
    <submittedName>
        <fullName evidence="2">UDP-N-acetylglucosamine 2-epimerase</fullName>
        <ecNumber evidence="2">3.2.1.183</ecNumber>
    </submittedName>
</protein>
<keyword evidence="3" id="KW-1185">Reference proteome</keyword>
<dbReference type="EMBL" id="JAVBIK010000001">
    <property type="protein sequence ID" value="MDT7520063.1"/>
    <property type="molecule type" value="Genomic_DNA"/>
</dbReference>
<dbReference type="RefSeq" id="WP_313875702.1">
    <property type="nucleotide sequence ID" value="NZ_JAVBIK010000001.1"/>
</dbReference>
<gene>
    <name evidence="2" type="primary">neuC</name>
    <name evidence="2" type="ORF">RAE19_15325</name>
</gene>
<reference evidence="2 3" key="1">
    <citation type="submission" date="2023-08" db="EMBL/GenBank/DDBJ databases">
        <title>Rhodoferax potami sp. nov. and Rhodoferax mekongensis sp. nov., isolated from the Mekong River in Thailand.</title>
        <authorList>
            <person name="Kitikhun S."/>
            <person name="Charoenyingcharoen P."/>
            <person name="Siriarchawattana P."/>
            <person name="Likhitrattanapisal S."/>
            <person name="Nilsakha T."/>
            <person name="Chanpet A."/>
            <person name="Rattanawaree P."/>
            <person name="Ingsriswang S."/>
        </authorList>
    </citation>
    <scope>NUCLEOTIDE SEQUENCE [LARGE SCALE GENOMIC DNA]</scope>
    <source>
        <strain evidence="2 3">TBRC 17660</strain>
    </source>
</reference>
<dbReference type="EC" id="3.2.1.183" evidence="2"/>
<organism evidence="2 3">
    <name type="scientific">Rhodoferax potami</name>
    <dbReference type="NCBI Taxonomy" id="3068338"/>
    <lineage>
        <taxon>Bacteria</taxon>
        <taxon>Pseudomonadati</taxon>
        <taxon>Pseudomonadota</taxon>
        <taxon>Betaproteobacteria</taxon>
        <taxon>Burkholderiales</taxon>
        <taxon>Comamonadaceae</taxon>
        <taxon>Rhodoferax</taxon>
    </lineage>
</organism>
<dbReference type="PANTHER" id="PTHR43174">
    <property type="entry name" value="UDP-N-ACETYLGLUCOSAMINE 2-EPIMERASE"/>
    <property type="match status" value="1"/>
</dbReference>
<accession>A0ABU3KRU9</accession>
<evidence type="ECO:0000313" key="2">
    <source>
        <dbReference type="EMBL" id="MDT7520063.1"/>
    </source>
</evidence>
<evidence type="ECO:0000313" key="3">
    <source>
        <dbReference type="Proteomes" id="UP001321700"/>
    </source>
</evidence>
<keyword evidence="2" id="KW-0326">Glycosidase</keyword>
<dbReference type="Proteomes" id="UP001321700">
    <property type="component" value="Unassembled WGS sequence"/>
</dbReference>
<dbReference type="GO" id="GO:0016798">
    <property type="term" value="F:hydrolase activity, acting on glycosyl bonds"/>
    <property type="evidence" value="ECO:0007669"/>
    <property type="project" value="UniProtKB-KW"/>
</dbReference>
<dbReference type="InterPro" id="IPR003331">
    <property type="entry name" value="UDP_GlcNAc_Epimerase_2_dom"/>
</dbReference>
<dbReference type="Gene3D" id="3.40.50.2000">
    <property type="entry name" value="Glycogen Phosphorylase B"/>
    <property type="match status" value="2"/>
</dbReference>
<proteinExistence type="predicted"/>
<dbReference type="InterPro" id="IPR029767">
    <property type="entry name" value="WecB-like"/>
</dbReference>
<evidence type="ECO:0000259" key="1">
    <source>
        <dbReference type="Pfam" id="PF02350"/>
    </source>
</evidence>
<keyword evidence="2" id="KW-0378">Hydrolase</keyword>
<dbReference type="Pfam" id="PF02350">
    <property type="entry name" value="Epimerase_2"/>
    <property type="match status" value="1"/>
</dbReference>
<dbReference type="InterPro" id="IPR020004">
    <property type="entry name" value="UDP-GlcNAc_Epase"/>
</dbReference>
<dbReference type="PANTHER" id="PTHR43174:SF3">
    <property type="entry name" value="UDP-N-ACETYLGLUCOSAMINE 2-EPIMERASE"/>
    <property type="match status" value="1"/>
</dbReference>
<dbReference type="NCBIfam" id="TIGR03568">
    <property type="entry name" value="NeuC_NnaA"/>
    <property type="match status" value="1"/>
</dbReference>
<dbReference type="SUPFAM" id="SSF53756">
    <property type="entry name" value="UDP-Glycosyltransferase/glycogen phosphorylase"/>
    <property type="match status" value="1"/>
</dbReference>
<feature type="domain" description="UDP-N-acetylglucosamine 2-epimerase" evidence="1">
    <location>
        <begin position="23"/>
        <end position="371"/>
    </location>
</feature>
<sequence>MIRILGMTSIRSDYDLMSGVYRRLARDPDLDFKLLVSGAHLSPAFGRSVELIRYDGLEILAEVETLISGDSKSARLKTAAGLLTGALEVVRGYRPDILVYAGDREDVLIGATLGAFLGIPTVHFFGGDHAADGHVDNPVRHATSKLSTVHFVSIDEHARRLAHLGEDPRRVHVIGSVALDKFVAEPHLDRATTLSGIGAKQHAMSGAPLAVLIFHPIDQERELAPGYVRGAVGTLMERGYHVLIGAPNADPGNATLLAAMQDLALEPEVTLYGNTARAFFVNLMRHAALMVGNSSAGLLEAASVGLPVINLGERQRGRLCGRNVVFSDGDTPSFRTALDRVASEEFLLGMQTLINPYGDGHSEARAVELLKQIDFGALFKKTEDPLYVNP</sequence>